<dbReference type="Gene3D" id="2.40.160.120">
    <property type="match status" value="1"/>
</dbReference>
<evidence type="ECO:0000256" key="1">
    <source>
        <dbReference type="ARBA" id="ARBA00008842"/>
    </source>
</evidence>
<dbReference type="Gene3D" id="3.30.70.3490">
    <property type="match status" value="1"/>
</dbReference>
<gene>
    <name evidence="2" type="ORF">CASFOL_032313</name>
</gene>
<proteinExistence type="inferred from homology"/>
<dbReference type="PANTHER" id="PTHR10972:SF102">
    <property type="entry name" value="OXYSTEROL-BINDING PROTEIN"/>
    <property type="match status" value="1"/>
</dbReference>
<sequence length="444" mass="50198">MNIESKNNQNFPKRPIFDPFDFYLTPQTQWVSISEMFAVRYIITLEIYLILLIDSIVPSFGNTMQVTKFDSGTKVVITAPLSLESDSEYRAPNIIQRVLSLLTNVRPGSDLTRLQLPPQFHIPKSQLQCYGESVYCVGSDMLSKCADEETSLSRFVSVVVWSISTVRPLAFGVAPYNPILGETHHVSRGPLNVLLEQVSNHPPVTALQATDEHDKIELLCCQSPVPRFYGTHIETEVAGKRQLKLLDKNEMYTMNSPKLVIRFLPVPRVDWLGNVNVRCHESGLEAELSYRGNSFLPRPSVHRSIKGKIFMSSTSQTIYEIDGHWDKTVTVKDVSTGKTTIVYDAKEALSGLKTPFVKDPKGVLESESTVVWAEVSRSILQKSWDNAREAKTSIEEWQREFGKERKSKDVDFVPKYFTMSHTKENGWDCLPINKLVPKAPILAD</sequence>
<accession>A0ABD3C1R5</accession>
<dbReference type="Proteomes" id="UP001632038">
    <property type="component" value="Unassembled WGS sequence"/>
</dbReference>
<comment type="similarity">
    <text evidence="1">Belongs to the OSBP family.</text>
</comment>
<dbReference type="FunFam" id="2.40.160.120:FF:000011">
    <property type="entry name" value="Oxysterol-binding protein-related protein 4C"/>
    <property type="match status" value="1"/>
</dbReference>
<dbReference type="PANTHER" id="PTHR10972">
    <property type="entry name" value="OXYSTEROL-BINDING PROTEIN-RELATED"/>
    <property type="match status" value="1"/>
</dbReference>
<evidence type="ECO:0008006" key="4">
    <source>
        <dbReference type="Google" id="ProtNLM"/>
    </source>
</evidence>
<organism evidence="2 3">
    <name type="scientific">Castilleja foliolosa</name>
    <dbReference type="NCBI Taxonomy" id="1961234"/>
    <lineage>
        <taxon>Eukaryota</taxon>
        <taxon>Viridiplantae</taxon>
        <taxon>Streptophyta</taxon>
        <taxon>Embryophyta</taxon>
        <taxon>Tracheophyta</taxon>
        <taxon>Spermatophyta</taxon>
        <taxon>Magnoliopsida</taxon>
        <taxon>eudicotyledons</taxon>
        <taxon>Gunneridae</taxon>
        <taxon>Pentapetalae</taxon>
        <taxon>asterids</taxon>
        <taxon>lamiids</taxon>
        <taxon>Lamiales</taxon>
        <taxon>Orobanchaceae</taxon>
        <taxon>Pedicularideae</taxon>
        <taxon>Castillejinae</taxon>
        <taxon>Castilleja</taxon>
    </lineage>
</organism>
<dbReference type="InterPro" id="IPR000648">
    <property type="entry name" value="Oxysterol-bd"/>
</dbReference>
<keyword evidence="3" id="KW-1185">Reference proteome</keyword>
<evidence type="ECO:0000313" key="3">
    <source>
        <dbReference type="Proteomes" id="UP001632038"/>
    </source>
</evidence>
<dbReference type="SUPFAM" id="SSF144000">
    <property type="entry name" value="Oxysterol-binding protein-like"/>
    <property type="match status" value="1"/>
</dbReference>
<dbReference type="InterPro" id="IPR037239">
    <property type="entry name" value="OSBP_sf"/>
</dbReference>
<evidence type="ECO:0000313" key="2">
    <source>
        <dbReference type="EMBL" id="KAL3623497.1"/>
    </source>
</evidence>
<comment type="caution">
    <text evidence="2">The sequence shown here is derived from an EMBL/GenBank/DDBJ whole genome shotgun (WGS) entry which is preliminary data.</text>
</comment>
<dbReference type="AlphaFoldDB" id="A0ABD3C1R5"/>
<protein>
    <recommendedName>
        <fullName evidence="4">Oxysterol-binding protein</fullName>
    </recommendedName>
</protein>
<reference evidence="3" key="1">
    <citation type="journal article" date="2024" name="IScience">
        <title>Strigolactones Initiate the Formation of Haustorium-like Structures in Castilleja.</title>
        <authorList>
            <person name="Buerger M."/>
            <person name="Peterson D."/>
            <person name="Chory J."/>
        </authorList>
    </citation>
    <scope>NUCLEOTIDE SEQUENCE [LARGE SCALE GENOMIC DNA]</scope>
</reference>
<name>A0ABD3C1R5_9LAMI</name>
<dbReference type="EMBL" id="JAVIJP010000054">
    <property type="protein sequence ID" value="KAL3623497.1"/>
    <property type="molecule type" value="Genomic_DNA"/>
</dbReference>
<dbReference type="Pfam" id="PF01237">
    <property type="entry name" value="Oxysterol_BP"/>
    <property type="match status" value="1"/>
</dbReference>